<dbReference type="Proteomes" id="UP000501830">
    <property type="component" value="Chromosome"/>
</dbReference>
<organism evidence="2 3">
    <name type="scientific">Jeotgalibaca porci</name>
    <dbReference type="NCBI Taxonomy" id="1868793"/>
    <lineage>
        <taxon>Bacteria</taxon>
        <taxon>Bacillati</taxon>
        <taxon>Bacillota</taxon>
        <taxon>Bacilli</taxon>
        <taxon>Lactobacillales</taxon>
        <taxon>Carnobacteriaceae</taxon>
        <taxon>Jeotgalibaca</taxon>
    </lineage>
</organism>
<evidence type="ECO:0000313" key="2">
    <source>
        <dbReference type="EMBL" id="QIK50860.1"/>
    </source>
</evidence>
<dbReference type="EMBL" id="CP049889">
    <property type="protein sequence ID" value="QIK50860.1"/>
    <property type="molecule type" value="Genomic_DNA"/>
</dbReference>
<feature type="region of interest" description="Disordered" evidence="1">
    <location>
        <begin position="31"/>
        <end position="62"/>
    </location>
</feature>
<evidence type="ECO:0000256" key="1">
    <source>
        <dbReference type="SAM" id="MobiDB-lite"/>
    </source>
</evidence>
<proteinExistence type="predicted"/>
<reference evidence="2 3" key="1">
    <citation type="journal article" date="2017" name="Int. J. Syst. Evol. Microbiol.">
        <title>Jeotgalibaca porci sp. nov. and Jeotgalibaca arthritidis sp. nov., isolated from pigs, and emended description of the genus Jeotgalibaca.</title>
        <authorList>
            <person name="Zamora L."/>
            <person name="Perez-Sancho M."/>
            <person name="Dominguez L."/>
            <person name="Fernandez-Garayzabal J.F."/>
            <person name="Vela A.I."/>
        </authorList>
    </citation>
    <scope>NUCLEOTIDE SEQUENCE [LARGE SCALE GENOMIC DNA]</scope>
    <source>
        <strain evidence="2 3">CCUG 69148</strain>
    </source>
</reference>
<gene>
    <name evidence="2" type="ORF">G7058_01620</name>
</gene>
<dbReference type="GeneID" id="94551956"/>
<dbReference type="Pfam" id="PF19754">
    <property type="entry name" value="DUF6241"/>
    <property type="match status" value="1"/>
</dbReference>
<dbReference type="RefSeq" id="WP_166061900.1">
    <property type="nucleotide sequence ID" value="NZ_CP049889.1"/>
</dbReference>
<accession>A0A6G7WF17</accession>
<dbReference type="KEGG" id="jpo:G7058_01620"/>
<keyword evidence="3" id="KW-1185">Reference proteome</keyword>
<dbReference type="InterPro" id="IPR046208">
    <property type="entry name" value="DUF6241"/>
</dbReference>
<dbReference type="AlphaFoldDB" id="A0A6G7WF17"/>
<sequence>MKSKKLKSLIFLFLVVIVFLVGANYLFGDSQGSETSKPETESIGVANQTNESATFESSSSKEEAAENLQVREDIFGSRTVPREEAFMDALHKMTHQKVHATPKWGTLEITEERLLEMQSVLNTTQYDHAVFYQNALEQWLRGDFTNSVDVHNYIWNLQGGTVGEAKRLLTPEEEVNYIDQYFR</sequence>
<name>A0A6G7WF17_9LACT</name>
<evidence type="ECO:0000313" key="3">
    <source>
        <dbReference type="Proteomes" id="UP000501830"/>
    </source>
</evidence>
<protein>
    <submittedName>
        <fullName evidence="2">Uncharacterized protein</fullName>
    </submittedName>
</protein>